<accession>A0AA40IRP8</accession>
<keyword evidence="1" id="KW-0614">Plasmid</keyword>
<evidence type="ECO:0000313" key="1">
    <source>
        <dbReference type="EMBL" id="KEI11505.1"/>
    </source>
</evidence>
<protein>
    <submittedName>
        <fullName evidence="1">Uncharacterized protein</fullName>
    </submittedName>
</protein>
<evidence type="ECO:0000313" key="2">
    <source>
        <dbReference type="Proteomes" id="UP000027770"/>
    </source>
</evidence>
<gene>
    <name evidence="1" type="ORF">Z959_p0071</name>
</gene>
<geneLocation type="plasmid" evidence="1 2">
    <name>p2Cn27606</name>
</geneLocation>
<dbReference type="EMBL" id="JENW01000167">
    <property type="protein sequence ID" value="KEI11505.1"/>
    <property type="molecule type" value="Genomic_DNA"/>
</dbReference>
<dbReference type="Proteomes" id="UP000027770">
    <property type="component" value="Plasmid p2Cn27606"/>
</dbReference>
<sequence>MRAGIRQKLIDNIPELKECYEPNVPDINAVKPYGIILQGSDDNNGETIGFKRTIEIWLYEGRTTFKKLDSLTEKVIKTLDLQTIEDENSNETFTCMFEGTIGQDIIDEEWNAIARGLRFSIIALYEEQGTTEDTWIEALSKYTEELLGIKVYRDCWKKDFQVPSVLWRTSSQSKERINIALIKENKTLVCHVVSKNKAYIEKVLDNIEEKLITDLKIPLNIKDKRYLTIESIQEDRDADMLGIGQLTVELSRRKMIQENNSTIDKIYSRGNIE</sequence>
<organism evidence="1 2">
    <name type="scientific">Clostridium novyi B str. ATCC 27606</name>
    <dbReference type="NCBI Taxonomy" id="1443123"/>
    <lineage>
        <taxon>Bacteria</taxon>
        <taxon>Bacillati</taxon>
        <taxon>Bacillota</taxon>
        <taxon>Clostridia</taxon>
        <taxon>Eubacteriales</taxon>
        <taxon>Clostridiaceae</taxon>
        <taxon>Clostridium</taxon>
    </lineage>
</organism>
<dbReference type="RefSeq" id="WP_039222597.1">
    <property type="nucleotide sequence ID" value="NZ_CM003350.1"/>
</dbReference>
<reference evidence="2" key="1">
    <citation type="journal article" date="2014" name="PLoS ONE">
        <title>Plasmidome interchange between Clostridium botulinum, Clostridium novyi and Clostridium haemolyticum converts strains of independent lineages into distinctly different pathogens.</title>
        <authorList>
            <person name="Skarin H."/>
            <person name="Segerman B."/>
        </authorList>
    </citation>
    <scope>NUCLEOTIDE SEQUENCE [LARGE SCALE GENOMIC DNA]</scope>
    <source>
        <strain evidence="2">ATCC 27606</strain>
    </source>
</reference>
<name>A0AA40IRP8_CLONO</name>
<keyword evidence="2" id="KW-1185">Reference proteome</keyword>
<comment type="caution">
    <text evidence="1">The sequence shown here is derived from an EMBL/GenBank/DDBJ whole genome shotgun (WGS) entry which is preliminary data.</text>
</comment>
<proteinExistence type="predicted"/>
<dbReference type="AlphaFoldDB" id="A0AA40IRP8"/>